<feature type="compositionally biased region" description="Polar residues" evidence="2">
    <location>
        <begin position="112"/>
        <end position="121"/>
    </location>
</feature>
<dbReference type="GO" id="GO:0016592">
    <property type="term" value="C:mediator complex"/>
    <property type="evidence" value="ECO:0007669"/>
    <property type="project" value="InterPro"/>
</dbReference>
<comment type="subcellular location">
    <subcellularLocation>
        <location evidence="1">Nucleus</location>
    </subcellularLocation>
</comment>
<evidence type="ECO:0000256" key="1">
    <source>
        <dbReference type="PROSITE-ProRule" id="PRU00649"/>
    </source>
</evidence>
<accession>A0A1W0WYM6</accession>
<dbReference type="PROSITE" id="PS51319">
    <property type="entry name" value="TFIIS_N"/>
    <property type="match status" value="1"/>
</dbReference>
<proteinExistence type="predicted"/>
<dbReference type="Pfam" id="PF08711">
    <property type="entry name" value="Med26"/>
    <property type="match status" value="1"/>
</dbReference>
<keyword evidence="5" id="KW-1185">Reference proteome</keyword>
<dbReference type="EMBL" id="MTYJ01000031">
    <property type="protein sequence ID" value="OQV20314.1"/>
    <property type="molecule type" value="Genomic_DNA"/>
</dbReference>
<feature type="compositionally biased region" description="Low complexity" evidence="2">
    <location>
        <begin position="274"/>
        <end position="288"/>
    </location>
</feature>
<dbReference type="Gene3D" id="1.20.930.10">
    <property type="entry name" value="Conserved domain common to transcription factors TFIIS, elongin A, CRSP70"/>
    <property type="match status" value="1"/>
</dbReference>
<dbReference type="AlphaFoldDB" id="A0A1W0WYM6"/>
<dbReference type="PANTHER" id="PTHR15201:SF1">
    <property type="entry name" value="MEDIATOR OF RNA POLYMERASE II TRANSCRIPTION SUBUNIT 26"/>
    <property type="match status" value="1"/>
</dbReference>
<evidence type="ECO:0000313" key="5">
    <source>
        <dbReference type="Proteomes" id="UP000192578"/>
    </source>
</evidence>
<feature type="region of interest" description="Disordered" evidence="2">
    <location>
        <begin position="342"/>
        <end position="367"/>
    </location>
</feature>
<dbReference type="OrthoDB" id="550309at2759"/>
<feature type="compositionally biased region" description="Low complexity" evidence="2">
    <location>
        <begin position="207"/>
        <end position="221"/>
    </location>
</feature>
<dbReference type="PANTHER" id="PTHR15201">
    <property type="entry name" value="CRSP70"/>
    <property type="match status" value="1"/>
</dbReference>
<sequence>MPALVALPAESMAERSWPSQESGMVKRVEEYKVRIMSAVDADFNVRDMPTVVQCIEHLERLPLIDTQILLDTRIGKIVNDLRRKLPPEEAKFGKRLKNLAKTWLASVATQDQRSAVSQLSNGEHRPLPRVEELRRESVGGGNSAPHSPAAVNGASAGSPVMRSLLETSSTGRRSQVSSPASIGPPLAARRTSSSSAISAGVNGGSAGSSVSSAGSSSVRSVLAETSLASRRSEASGPSAAAPLSGTKRLPSTPGFASGTNGGSAGGISSPLVRPLSSATSPTSATSPAVRPLDDAASAPATPIVAGKRITIKFGGRLVGNAGLGEIQPPVAKRQKVLDSLPNSPGFLSGMESSLSHDGGGSPALELPLPQRNAATAAAAPMLRVKVKSHEELMAAFQLKNPGLNVSVPSSSSHSGDVSVIPGSSSLSAYAKNRALQRLKSSSSVAADIEHVSEIATKAPTHPPGRGPDPVDAELEEILKHLPPLDPLATVSWEVCQPTSESSATTTGAIDSPTRRHGWTEAYEDQTRTGEKMVILPYIYFPFPPP</sequence>
<feature type="compositionally biased region" description="Basic and acidic residues" evidence="2">
    <location>
        <begin position="122"/>
        <end position="137"/>
    </location>
</feature>
<dbReference type="SUPFAM" id="SSF47676">
    <property type="entry name" value="Conserved domain common to transcription factors TFIIS, elongin A, CRSP70"/>
    <property type="match status" value="1"/>
</dbReference>
<dbReference type="InterPro" id="IPR017923">
    <property type="entry name" value="TFIIS_N"/>
</dbReference>
<name>A0A1W0WYM6_HYPEX</name>
<dbReference type="Proteomes" id="UP000192578">
    <property type="component" value="Unassembled WGS sequence"/>
</dbReference>
<dbReference type="GO" id="GO:0010628">
    <property type="term" value="P:positive regulation of gene expression"/>
    <property type="evidence" value="ECO:0007669"/>
    <property type="project" value="TreeGrafter"/>
</dbReference>
<dbReference type="GO" id="GO:0070847">
    <property type="term" value="C:core mediator complex"/>
    <property type="evidence" value="ECO:0007669"/>
    <property type="project" value="TreeGrafter"/>
</dbReference>
<dbReference type="GO" id="GO:0006357">
    <property type="term" value="P:regulation of transcription by RNA polymerase II"/>
    <property type="evidence" value="ECO:0007669"/>
    <property type="project" value="InterPro"/>
</dbReference>
<gene>
    <name evidence="4" type="ORF">BV898_05604</name>
</gene>
<feature type="compositionally biased region" description="Polar residues" evidence="2">
    <location>
        <begin position="165"/>
        <end position="180"/>
    </location>
</feature>
<feature type="compositionally biased region" description="Low complexity" evidence="2">
    <location>
        <begin position="234"/>
        <end position="245"/>
    </location>
</feature>
<evidence type="ECO:0000313" key="4">
    <source>
        <dbReference type="EMBL" id="OQV20314.1"/>
    </source>
</evidence>
<protein>
    <recommendedName>
        <fullName evidence="3">TFIIS N-terminal domain-containing protein</fullName>
    </recommendedName>
</protein>
<dbReference type="InterPro" id="IPR035441">
    <property type="entry name" value="TFIIS/LEDGF_dom_sf"/>
</dbReference>
<evidence type="ECO:0000256" key="2">
    <source>
        <dbReference type="SAM" id="MobiDB-lite"/>
    </source>
</evidence>
<organism evidence="4 5">
    <name type="scientific">Hypsibius exemplaris</name>
    <name type="common">Freshwater tardigrade</name>
    <dbReference type="NCBI Taxonomy" id="2072580"/>
    <lineage>
        <taxon>Eukaryota</taxon>
        <taxon>Metazoa</taxon>
        <taxon>Ecdysozoa</taxon>
        <taxon>Tardigrada</taxon>
        <taxon>Eutardigrada</taxon>
        <taxon>Parachela</taxon>
        <taxon>Hypsibioidea</taxon>
        <taxon>Hypsibiidae</taxon>
        <taxon>Hypsibius</taxon>
    </lineage>
</organism>
<dbReference type="InterPro" id="IPR042376">
    <property type="entry name" value="MED26"/>
</dbReference>
<comment type="caution">
    <text evidence="4">The sequence shown here is derived from an EMBL/GenBank/DDBJ whole genome shotgun (WGS) entry which is preliminary data.</text>
</comment>
<dbReference type="GO" id="GO:0003712">
    <property type="term" value="F:transcription coregulator activity"/>
    <property type="evidence" value="ECO:0007669"/>
    <property type="project" value="TreeGrafter"/>
</dbReference>
<keyword evidence="1" id="KW-0539">Nucleus</keyword>
<feature type="domain" description="TFIIS N-terminal" evidence="3">
    <location>
        <begin position="30"/>
        <end position="110"/>
    </location>
</feature>
<evidence type="ECO:0000259" key="3">
    <source>
        <dbReference type="PROSITE" id="PS51319"/>
    </source>
</evidence>
<reference evidence="5" key="1">
    <citation type="submission" date="2017-01" db="EMBL/GenBank/DDBJ databases">
        <title>Comparative genomics of anhydrobiosis in the tardigrade Hypsibius dujardini.</title>
        <authorList>
            <person name="Yoshida Y."/>
            <person name="Koutsovoulos G."/>
            <person name="Laetsch D."/>
            <person name="Stevens L."/>
            <person name="Kumar S."/>
            <person name="Horikawa D."/>
            <person name="Ishino K."/>
            <person name="Komine S."/>
            <person name="Tomita M."/>
            <person name="Blaxter M."/>
            <person name="Arakawa K."/>
        </authorList>
    </citation>
    <scope>NUCLEOTIDE SEQUENCE [LARGE SCALE GENOMIC DNA]</scope>
    <source>
        <strain evidence="5">Z151</strain>
    </source>
</reference>
<feature type="region of interest" description="Disordered" evidence="2">
    <location>
        <begin position="112"/>
        <end position="294"/>
    </location>
</feature>